<dbReference type="EMBL" id="JAOYFB010000002">
    <property type="protein sequence ID" value="KAK4007840.1"/>
    <property type="molecule type" value="Genomic_DNA"/>
</dbReference>
<reference evidence="1 2" key="1">
    <citation type="journal article" date="2023" name="Nucleic Acids Res.">
        <title>The hologenome of Daphnia magna reveals possible DNA methylation and microbiome-mediated evolution of the host genome.</title>
        <authorList>
            <person name="Chaturvedi A."/>
            <person name="Li X."/>
            <person name="Dhandapani V."/>
            <person name="Marshall H."/>
            <person name="Kissane S."/>
            <person name="Cuenca-Cambronero M."/>
            <person name="Asole G."/>
            <person name="Calvet F."/>
            <person name="Ruiz-Romero M."/>
            <person name="Marangio P."/>
            <person name="Guigo R."/>
            <person name="Rago D."/>
            <person name="Mirbahai L."/>
            <person name="Eastwood N."/>
            <person name="Colbourne J.K."/>
            <person name="Zhou J."/>
            <person name="Mallon E."/>
            <person name="Orsini L."/>
        </authorList>
    </citation>
    <scope>NUCLEOTIDE SEQUENCE [LARGE SCALE GENOMIC DNA]</scope>
    <source>
        <strain evidence="1">LRV0_1</strain>
    </source>
</reference>
<name>A0ABQ9Z5S9_9CRUS</name>
<evidence type="ECO:0000313" key="2">
    <source>
        <dbReference type="Proteomes" id="UP001234178"/>
    </source>
</evidence>
<evidence type="ECO:0000313" key="1">
    <source>
        <dbReference type="EMBL" id="KAK4007840.1"/>
    </source>
</evidence>
<gene>
    <name evidence="1" type="ORF">OUZ56_012991</name>
</gene>
<dbReference type="Proteomes" id="UP001234178">
    <property type="component" value="Unassembled WGS sequence"/>
</dbReference>
<protein>
    <recommendedName>
        <fullName evidence="3">Secreted protein</fullName>
    </recommendedName>
</protein>
<accession>A0ABQ9Z5S9</accession>
<proteinExistence type="predicted"/>
<organism evidence="1 2">
    <name type="scientific">Daphnia magna</name>
    <dbReference type="NCBI Taxonomy" id="35525"/>
    <lineage>
        <taxon>Eukaryota</taxon>
        <taxon>Metazoa</taxon>
        <taxon>Ecdysozoa</taxon>
        <taxon>Arthropoda</taxon>
        <taxon>Crustacea</taxon>
        <taxon>Branchiopoda</taxon>
        <taxon>Diplostraca</taxon>
        <taxon>Cladocera</taxon>
        <taxon>Anomopoda</taxon>
        <taxon>Daphniidae</taxon>
        <taxon>Daphnia</taxon>
    </lineage>
</organism>
<sequence length="80" mass="9175">MFFFHLSASVVFARNRKLGNSGFGSDLCVKSVVFALTAFIRFNKFHSYVTNELALTILSQLNYIRESWQALLQQKLLTLL</sequence>
<evidence type="ECO:0008006" key="3">
    <source>
        <dbReference type="Google" id="ProtNLM"/>
    </source>
</evidence>
<comment type="caution">
    <text evidence="1">The sequence shown here is derived from an EMBL/GenBank/DDBJ whole genome shotgun (WGS) entry which is preliminary data.</text>
</comment>
<keyword evidence="2" id="KW-1185">Reference proteome</keyword>